<evidence type="ECO:0000313" key="5">
    <source>
        <dbReference type="EMBL" id="SPD87348.1"/>
    </source>
</evidence>
<dbReference type="PANTHER" id="PTHR10357:SF210">
    <property type="entry name" value="MALTODEXTRIN GLUCOSIDASE"/>
    <property type="match status" value="1"/>
</dbReference>
<dbReference type="EMBL" id="LT985188">
    <property type="protein sequence ID" value="SPD87348.1"/>
    <property type="molecule type" value="Genomic_DNA"/>
</dbReference>
<gene>
    <name evidence="5" type="ORF">MPLG2_2318</name>
</gene>
<evidence type="ECO:0000313" key="6">
    <source>
        <dbReference type="Proteomes" id="UP000238164"/>
    </source>
</evidence>
<organism evidence="5 6">
    <name type="scientific">Micropruina glycogenica</name>
    <dbReference type="NCBI Taxonomy" id="75385"/>
    <lineage>
        <taxon>Bacteria</taxon>
        <taxon>Bacillati</taxon>
        <taxon>Actinomycetota</taxon>
        <taxon>Actinomycetes</taxon>
        <taxon>Propionibacteriales</taxon>
        <taxon>Nocardioidaceae</taxon>
        <taxon>Micropruina</taxon>
    </lineage>
</organism>
<sequence>MDWTAHVIWWHCYPLGFVNAEDTAVHDVRHRLGQLTNWLDYLIDLGCNGMLLNPIFASWSHGYDTLDHYAIDSRLGDDSDFDELMWKAKERGIRILLDGVFNHLGREHPLVQKAIAAGPGTPDGDWIRWVDGYPRVFEGHEALVELDFANPAVQTFVVDVMCHWLERGIDGWRLDAAYAPGAAAWRPIVERVKAAYPDCWLLGEVIHGDKDEFVAESGLDSVTQYELWHGIWQSMNDHNLWSLDWALQRHRRFCEHFRPQIFISNHDVTRISSKLDDRRDIEHAAVLLTLLPGVPSIYAGDEHRFEGVKLDQIGGDDAVRPPFPQTPDGLLPFGDDTRELYRKLLAIRRQHAWIVDGVVTTRDLTNESVVVEVAGPDQVIELALNISDDDGPAPEGEVLLASPGCGETVPSHGWAVGVRPRRDDDPPYLVRKPDGSAQA</sequence>
<dbReference type="RefSeq" id="WP_105186103.1">
    <property type="nucleotide sequence ID" value="NZ_BAAAGO010000004.1"/>
</dbReference>
<dbReference type="SUPFAM" id="SSF51445">
    <property type="entry name" value="(Trans)glycosidases"/>
    <property type="match status" value="1"/>
</dbReference>
<keyword evidence="6" id="KW-1185">Reference proteome</keyword>
<feature type="domain" description="Glycosyl hydrolase family 13 catalytic" evidence="4">
    <location>
        <begin position="11"/>
        <end position="348"/>
    </location>
</feature>
<evidence type="ECO:0000259" key="4">
    <source>
        <dbReference type="SMART" id="SM00642"/>
    </source>
</evidence>
<dbReference type="OrthoDB" id="9802433at2"/>
<evidence type="ECO:0000256" key="1">
    <source>
        <dbReference type="ARBA" id="ARBA00022801"/>
    </source>
</evidence>
<name>A0A2N9JIJ4_9ACTN</name>
<reference evidence="5 6" key="1">
    <citation type="submission" date="2018-02" db="EMBL/GenBank/DDBJ databases">
        <authorList>
            <person name="Cohen D.B."/>
            <person name="Kent A.D."/>
        </authorList>
    </citation>
    <scope>NUCLEOTIDE SEQUENCE [LARGE SCALE GENOMIC DNA]</scope>
    <source>
        <strain evidence="5">1</strain>
    </source>
</reference>
<dbReference type="PANTHER" id="PTHR10357">
    <property type="entry name" value="ALPHA-AMYLASE FAMILY MEMBER"/>
    <property type="match status" value="1"/>
</dbReference>
<feature type="region of interest" description="Disordered" evidence="3">
    <location>
        <begin position="411"/>
        <end position="439"/>
    </location>
</feature>
<dbReference type="Proteomes" id="UP000238164">
    <property type="component" value="Chromosome 1"/>
</dbReference>
<dbReference type="Pfam" id="PF00128">
    <property type="entry name" value="Alpha-amylase"/>
    <property type="match status" value="2"/>
</dbReference>
<keyword evidence="2" id="KW-0326">Glycosidase</keyword>
<dbReference type="KEGG" id="mgg:MPLG2_2318"/>
<evidence type="ECO:0000256" key="2">
    <source>
        <dbReference type="ARBA" id="ARBA00023295"/>
    </source>
</evidence>
<accession>A0A2N9JIJ4</accession>
<dbReference type="Gene3D" id="3.20.20.80">
    <property type="entry name" value="Glycosidases"/>
    <property type="match status" value="1"/>
</dbReference>
<keyword evidence="1" id="KW-0378">Hydrolase</keyword>
<dbReference type="InterPro" id="IPR017853">
    <property type="entry name" value="GH"/>
</dbReference>
<dbReference type="GO" id="GO:0005975">
    <property type="term" value="P:carbohydrate metabolic process"/>
    <property type="evidence" value="ECO:0007669"/>
    <property type="project" value="InterPro"/>
</dbReference>
<dbReference type="InterPro" id="IPR006047">
    <property type="entry name" value="GH13_cat_dom"/>
</dbReference>
<dbReference type="AlphaFoldDB" id="A0A2N9JIJ4"/>
<protein>
    <submittedName>
        <fullName evidence="5">Alpha-amylase</fullName>
    </submittedName>
</protein>
<dbReference type="GO" id="GO:0016798">
    <property type="term" value="F:hydrolase activity, acting on glycosyl bonds"/>
    <property type="evidence" value="ECO:0007669"/>
    <property type="project" value="UniProtKB-KW"/>
</dbReference>
<proteinExistence type="predicted"/>
<evidence type="ECO:0000256" key="3">
    <source>
        <dbReference type="SAM" id="MobiDB-lite"/>
    </source>
</evidence>
<dbReference type="SMART" id="SM00642">
    <property type="entry name" value="Aamy"/>
    <property type="match status" value="1"/>
</dbReference>